<reference evidence="1" key="1">
    <citation type="journal article" date="2014" name="Genome Biol. Evol.">
        <title>Gene Loss Rather Than Gene Gain Is Associated with a Host Jump from Monocots to Dicots in the Smut Fungus Melanopsichium pennsylvanicum.</title>
        <authorList>
            <person name="Sharma R."/>
            <person name="Mishra B."/>
            <person name="Runge F."/>
            <person name="Thines M."/>
        </authorList>
    </citation>
    <scope>NUCLEOTIDE SEQUENCE</scope>
    <source>
        <strain evidence="1">4</strain>
    </source>
</reference>
<proteinExistence type="predicted"/>
<sequence length="73" mass="8423">MRSAIVTNYKKTWYRKERQEEDEVRRSPAQDRDILWHLCSPGNCNLAHAGVQRRDERFGPEIKAGMSVCSSGT</sequence>
<dbReference type="AlphaFoldDB" id="A0A077R9K4"/>
<evidence type="ECO:0000313" key="1">
    <source>
        <dbReference type="EMBL" id="CDI53884.1"/>
    </source>
</evidence>
<organism evidence="1">
    <name type="scientific">Melanopsichium pennsylvanicum 4</name>
    <dbReference type="NCBI Taxonomy" id="1398559"/>
    <lineage>
        <taxon>Eukaryota</taxon>
        <taxon>Fungi</taxon>
        <taxon>Dikarya</taxon>
        <taxon>Basidiomycota</taxon>
        <taxon>Ustilaginomycotina</taxon>
        <taxon>Ustilaginomycetes</taxon>
        <taxon>Ustilaginales</taxon>
        <taxon>Ustilaginaceae</taxon>
        <taxon>Melanopsichium</taxon>
    </lineage>
</organism>
<accession>A0A077R9K4</accession>
<name>A0A077R9K4_9BASI</name>
<dbReference type="EMBL" id="HG529595">
    <property type="protein sequence ID" value="CDI53884.1"/>
    <property type="molecule type" value="Genomic_DNA"/>
</dbReference>
<protein>
    <submittedName>
        <fullName evidence="1">Uncharacterized protein</fullName>
    </submittedName>
</protein>